<dbReference type="STRING" id="89524.SAMN05444370_105103"/>
<dbReference type="RefSeq" id="WP_093252967.1">
    <property type="nucleotide sequence ID" value="NZ_FNQM01000005.1"/>
</dbReference>
<protein>
    <submittedName>
        <fullName evidence="2">Uncharacterized protein</fullName>
    </submittedName>
</protein>
<keyword evidence="1" id="KW-1133">Transmembrane helix</keyword>
<feature type="transmembrane region" description="Helical" evidence="1">
    <location>
        <begin position="21"/>
        <end position="42"/>
    </location>
</feature>
<keyword evidence="3" id="KW-1185">Reference proteome</keyword>
<proteinExistence type="predicted"/>
<dbReference type="AlphaFoldDB" id="A0A1H4BAC9"/>
<dbReference type="OrthoDB" id="7960767at2"/>
<evidence type="ECO:0000313" key="3">
    <source>
        <dbReference type="Proteomes" id="UP000198703"/>
    </source>
</evidence>
<evidence type="ECO:0000256" key="1">
    <source>
        <dbReference type="SAM" id="Phobius"/>
    </source>
</evidence>
<name>A0A1H4BAC9_9RHOB</name>
<gene>
    <name evidence="2" type="ORF">SAMN05444370_105103</name>
</gene>
<dbReference type="EMBL" id="FNQM01000005">
    <property type="protein sequence ID" value="SEA45103.1"/>
    <property type="molecule type" value="Genomic_DNA"/>
</dbReference>
<keyword evidence="1" id="KW-0812">Transmembrane</keyword>
<evidence type="ECO:0000313" key="2">
    <source>
        <dbReference type="EMBL" id="SEA45103.1"/>
    </source>
</evidence>
<reference evidence="2 3" key="1">
    <citation type="submission" date="2016-10" db="EMBL/GenBank/DDBJ databases">
        <authorList>
            <person name="de Groot N.N."/>
        </authorList>
    </citation>
    <scope>NUCLEOTIDE SEQUENCE [LARGE SCALE GENOMIC DNA]</scope>
    <source>
        <strain evidence="2 3">DSM 15345</strain>
    </source>
</reference>
<keyword evidence="1" id="KW-0472">Membrane</keyword>
<accession>A0A1H4BAC9</accession>
<organism evidence="2 3">
    <name type="scientific">Rubrimonas cliftonensis</name>
    <dbReference type="NCBI Taxonomy" id="89524"/>
    <lineage>
        <taxon>Bacteria</taxon>
        <taxon>Pseudomonadati</taxon>
        <taxon>Pseudomonadota</taxon>
        <taxon>Alphaproteobacteria</taxon>
        <taxon>Rhodobacterales</taxon>
        <taxon>Paracoccaceae</taxon>
        <taxon>Rubrimonas</taxon>
    </lineage>
</organism>
<dbReference type="Proteomes" id="UP000198703">
    <property type="component" value="Unassembled WGS sequence"/>
</dbReference>
<sequence length="74" mass="8278">MADTAHSTDFAVLRQRDRLEFIVLLWALAALFLVVAAFGRLLPRAWRPFKSTGKSIIGEAREAANTVAPFAFMR</sequence>